<dbReference type="GO" id="GO:0015031">
    <property type="term" value="P:protein transport"/>
    <property type="evidence" value="ECO:0007669"/>
    <property type="project" value="UniProtKB-KW"/>
</dbReference>
<comment type="similarity">
    <text evidence="3">Belongs to the DOP1 family.</text>
</comment>
<dbReference type="Pfam" id="PF24598">
    <property type="entry name" value="DOP1_C"/>
    <property type="match status" value="1"/>
</dbReference>
<dbReference type="EMBL" id="CAJZBQ010000033">
    <property type="protein sequence ID" value="CAG9323304.1"/>
    <property type="molecule type" value="Genomic_DNA"/>
</dbReference>
<evidence type="ECO:0000259" key="5">
    <source>
        <dbReference type="Pfam" id="PF24598"/>
    </source>
</evidence>
<comment type="caution">
    <text evidence="6">The sequence shown here is derived from an EMBL/GenBank/DDBJ whole genome shotgun (WGS) entry which is preliminary data.</text>
</comment>
<dbReference type="InterPro" id="IPR056457">
    <property type="entry name" value="DOP1_C"/>
</dbReference>
<dbReference type="PANTHER" id="PTHR14042">
    <property type="entry name" value="DOPEY-RELATED"/>
    <property type="match status" value="1"/>
</dbReference>
<dbReference type="InterPro" id="IPR040314">
    <property type="entry name" value="DOP1"/>
</dbReference>
<gene>
    <name evidence="6" type="ORF">BSTOLATCC_MIC33204</name>
</gene>
<protein>
    <recommendedName>
        <fullName evidence="8">Dopey N-terminal domain-containing protein</fullName>
    </recommendedName>
</protein>
<accession>A0AAU9J501</accession>
<name>A0AAU9J501_9CILI</name>
<dbReference type="GO" id="GO:0005768">
    <property type="term" value="C:endosome"/>
    <property type="evidence" value="ECO:0007669"/>
    <property type="project" value="TreeGrafter"/>
</dbReference>
<keyword evidence="2" id="KW-0653">Protein transport</keyword>
<keyword evidence="7" id="KW-1185">Reference proteome</keyword>
<dbReference type="InterPro" id="IPR007249">
    <property type="entry name" value="DOP1_N"/>
</dbReference>
<feature type="domain" description="DOP1 N-terminal" evidence="4">
    <location>
        <begin position="5"/>
        <end position="285"/>
    </location>
</feature>
<evidence type="ECO:0000256" key="3">
    <source>
        <dbReference type="ARBA" id="ARBA00046326"/>
    </source>
</evidence>
<evidence type="ECO:0000313" key="7">
    <source>
        <dbReference type="Proteomes" id="UP001162131"/>
    </source>
</evidence>
<keyword evidence="1" id="KW-0813">Transport</keyword>
<feature type="domain" description="DOP1-like C-terminal" evidence="5">
    <location>
        <begin position="1170"/>
        <end position="1546"/>
    </location>
</feature>
<dbReference type="SUPFAM" id="SSF48371">
    <property type="entry name" value="ARM repeat"/>
    <property type="match status" value="3"/>
</dbReference>
<reference evidence="6" key="1">
    <citation type="submission" date="2021-09" db="EMBL/GenBank/DDBJ databases">
        <authorList>
            <consortium name="AG Swart"/>
            <person name="Singh M."/>
            <person name="Singh A."/>
            <person name="Seah K."/>
            <person name="Emmerich C."/>
        </authorList>
    </citation>
    <scope>NUCLEOTIDE SEQUENCE</scope>
    <source>
        <strain evidence="6">ATCC30299</strain>
    </source>
</reference>
<dbReference type="PANTHER" id="PTHR14042:SF24">
    <property type="entry name" value="PROTEIN DOPEY-1 HOMOLOG"/>
    <property type="match status" value="1"/>
</dbReference>
<dbReference type="GO" id="GO:0005802">
    <property type="term" value="C:trans-Golgi network"/>
    <property type="evidence" value="ECO:0007669"/>
    <property type="project" value="TreeGrafter"/>
</dbReference>
<evidence type="ECO:0000256" key="1">
    <source>
        <dbReference type="ARBA" id="ARBA00022448"/>
    </source>
</evidence>
<dbReference type="GO" id="GO:0006895">
    <property type="term" value="P:Golgi to endosome transport"/>
    <property type="evidence" value="ECO:0007669"/>
    <property type="project" value="InterPro"/>
</dbReference>
<dbReference type="InterPro" id="IPR016024">
    <property type="entry name" value="ARM-type_fold"/>
</dbReference>
<sequence length="1629" mass="188295">MENPNLKKELTKVLSEFEKAREWEWDDLRKWLKKVKKLLEKYPNAQIPDKYTLAKRLSQCLNPGLPPGLHYITITIYQTLLNGRDDMDDLAIYSGGILPYFQYASLENKENVLNLISYYFVEKGSKISFALPGIVTAILPGLDEEESNPEIEQRTMEIFDRFAVLDKIGLFGAMWQALLRSPRVRRPALLYLSRRVPRTEDLGLEDYLPQKNLLVNSLIAAINDEHTVVQRAALELLLSHFPINISEEILNTHEKTVLLEAVLKLLRQQDMFINKLIWLWCFQTDESPKEDILEEIKEYLVEALKSIFGIHPTTKEESLLPMKILEPLLGHHALAPYLLREITVTMLTYVENYKDDKDYGGEILEECLRLLRNDQCVENGLLIWDALNYSLDEHLHGDALKAIEVIKFCLKSFPIEVYEVTHIRPLLENLLTNMHNLSQQSLSSALDLANAMVQRLHNCGSLDIQDSIYCFHRFFVQLCKESGSSIEDLRLASSLTIYLSRYSPKTHDLEWKQCFLDCMDNKANIDVALIGIDCILKLIKVEENSYIQGIESERNENLCESVMKRLWKLLDKPDYKSKAVELILMLYQADRSIFYNTISRKLLGNSRDDESFSTLDTSRCFKEAEDWSNSQEKVVKKLVKNINRFTVFWNTASSVSSGALVELLYNGDGIFYMLDHLDHHSPEIRDNVRKWLIDSLSQFSCVLDPIFVILMQPDSLRRKQNGFYVIDKYDDARILDAFKKLRRLIRNGGEIIFTKTESLLLTPRIEELLIQGEKAAEPYEDEPKTYLELMVEVALRFIMTDTFSDEDFVIRNQTVQAAACEFLDLILSQKNTDLAYRAVYRILACINKSIDKDDCVMQLLLLNVIQVIFFSCKLETNYKECIDLLRSKQFGEVYLKALHTNDSYVRSHWISFITNSLPIFTRIDNEKMMEYIEVLIENFCKEIQKAEDSAALFDGLQAILHHSLDINKQSRADPNILIHNYPELQRPIPQAKTSFLDGVKKIFRSSEEQVQVNPYFNIFKNFEMVLNTCIKCISETNNNQTGYILGCPSSEMSEGSTIGNNHILDLLNPVMAKFPAELMIAAMDIWMKRTIMTDDLVQEMDSDLLKLMSIIISLDTSPAIVMRALNQFTSDLNLAQYKRKNDVSSTYKEAAVAHFAYCLYGFYPKNKLDMDSDDKREFWGEAVKLTKELDQSPFPVVHIWIIELFALLVRRVKIEDALADKNIRKLIQEYFQKLMNTVTSMALSVEGKEIKHPFPPSIYFFIKNPDKRTTVSLKLVALQVLKSAAYNVVKQIWQKEGPDKVTAVIQSPASQFFQALTGRQAHEHAETVAELVSSLLVSGGLQLARVLRKDIIDFFTSPEFFDSMNGRELCLRNWSQIINNVCNFCYPDKNVLINELLGKTQNTVFSNITNVQKIRILKCISYLIYSGEIDDYQACMQLIVEKLIEFIRVDESLIPGVFLGIRVLMLKLSPPAISEIWPRLWPHVLSELMQIVEKNENLTNCMAALKFLDLISTINNEEFHMYQWIFFLDAFTDVDDREENKTNEFDPLVPRCFGKPENFDRFEDKFESLGRVEKRKLVVDVQEVKSQNELKSKAIRLSEEILRLSEVRCEPDMENIRSLLERDFLSPTF</sequence>
<dbReference type="Pfam" id="PF04118">
    <property type="entry name" value="Dopey_N"/>
    <property type="match status" value="1"/>
</dbReference>
<evidence type="ECO:0000256" key="2">
    <source>
        <dbReference type="ARBA" id="ARBA00022927"/>
    </source>
</evidence>
<dbReference type="Proteomes" id="UP001162131">
    <property type="component" value="Unassembled WGS sequence"/>
</dbReference>
<evidence type="ECO:0008006" key="8">
    <source>
        <dbReference type="Google" id="ProtNLM"/>
    </source>
</evidence>
<evidence type="ECO:0000313" key="6">
    <source>
        <dbReference type="EMBL" id="CAG9323304.1"/>
    </source>
</evidence>
<proteinExistence type="inferred from homology"/>
<dbReference type="GO" id="GO:0005829">
    <property type="term" value="C:cytosol"/>
    <property type="evidence" value="ECO:0007669"/>
    <property type="project" value="GOC"/>
</dbReference>
<evidence type="ECO:0000259" key="4">
    <source>
        <dbReference type="Pfam" id="PF04118"/>
    </source>
</evidence>
<organism evidence="6 7">
    <name type="scientific">Blepharisma stoltei</name>
    <dbReference type="NCBI Taxonomy" id="1481888"/>
    <lineage>
        <taxon>Eukaryota</taxon>
        <taxon>Sar</taxon>
        <taxon>Alveolata</taxon>
        <taxon>Ciliophora</taxon>
        <taxon>Postciliodesmatophora</taxon>
        <taxon>Heterotrichea</taxon>
        <taxon>Heterotrichida</taxon>
        <taxon>Blepharismidae</taxon>
        <taxon>Blepharisma</taxon>
    </lineage>
</organism>